<dbReference type="Gene3D" id="3.40.1580.10">
    <property type="entry name" value="SMI1/KNR4-like"/>
    <property type="match status" value="1"/>
</dbReference>
<name>A3ZZQ3_9BACT</name>
<sequence>MFQMQPDENTIGLFASTSIGAIRMAMTHLVDQLRQRDDCQVLPPTGVPSVGLPLPSGVEEFYRLCGGATLFQGADYSIDIVAPSDFVRANPVIVGEDGAGDISYDWFVIAKTGEQYITIDINESRSGRCYDSFWDRHGVAGECQVVATSFERLLEQLIEGHGAYWYWLEDEFQSLGDAYDE</sequence>
<evidence type="ECO:0000313" key="3">
    <source>
        <dbReference type="Proteomes" id="UP000004358"/>
    </source>
</evidence>
<dbReference type="InterPro" id="IPR037883">
    <property type="entry name" value="Knr4/Smi1-like_sf"/>
</dbReference>
<dbReference type="HOGENOM" id="CLU_136638_0_0_0"/>
<dbReference type="eggNOG" id="ENOG502ZAX0">
    <property type="taxonomic scope" value="Bacteria"/>
</dbReference>
<evidence type="ECO:0000313" key="2">
    <source>
        <dbReference type="EMBL" id="EAQ77973.1"/>
    </source>
</evidence>
<gene>
    <name evidence="2" type="ORF">DSM3645_16035</name>
</gene>
<evidence type="ECO:0000259" key="1">
    <source>
        <dbReference type="Pfam" id="PF09346"/>
    </source>
</evidence>
<dbReference type="EMBL" id="AANZ01000025">
    <property type="protein sequence ID" value="EAQ77973.1"/>
    <property type="molecule type" value="Genomic_DNA"/>
</dbReference>
<accession>A3ZZQ3</accession>
<comment type="caution">
    <text evidence="2">The sequence shown here is derived from an EMBL/GenBank/DDBJ whole genome shotgun (WGS) entry which is preliminary data.</text>
</comment>
<dbReference type="SUPFAM" id="SSF160631">
    <property type="entry name" value="SMI1/KNR4-like"/>
    <property type="match status" value="1"/>
</dbReference>
<reference evidence="2 3" key="1">
    <citation type="submission" date="2006-02" db="EMBL/GenBank/DDBJ databases">
        <authorList>
            <person name="Amann R."/>
            <person name="Ferriera S."/>
            <person name="Johnson J."/>
            <person name="Kravitz S."/>
            <person name="Halpern A."/>
            <person name="Remington K."/>
            <person name="Beeson K."/>
            <person name="Tran B."/>
            <person name="Rogers Y.-H."/>
            <person name="Friedman R."/>
            <person name="Venter J.C."/>
        </authorList>
    </citation>
    <scope>NUCLEOTIDE SEQUENCE [LARGE SCALE GENOMIC DNA]</scope>
    <source>
        <strain evidence="2 3">DSM 3645</strain>
    </source>
</reference>
<organism evidence="2 3">
    <name type="scientific">Blastopirellula marina DSM 3645</name>
    <dbReference type="NCBI Taxonomy" id="314230"/>
    <lineage>
        <taxon>Bacteria</taxon>
        <taxon>Pseudomonadati</taxon>
        <taxon>Planctomycetota</taxon>
        <taxon>Planctomycetia</taxon>
        <taxon>Pirellulales</taxon>
        <taxon>Pirellulaceae</taxon>
        <taxon>Blastopirellula</taxon>
    </lineage>
</organism>
<feature type="domain" description="Knr4/Smi1-like" evidence="1">
    <location>
        <begin position="51"/>
        <end position="156"/>
    </location>
</feature>
<dbReference type="InterPro" id="IPR018958">
    <property type="entry name" value="Knr4/Smi1-like_dom"/>
</dbReference>
<dbReference type="Proteomes" id="UP000004358">
    <property type="component" value="Unassembled WGS sequence"/>
</dbReference>
<protein>
    <recommendedName>
        <fullName evidence="1">Knr4/Smi1-like domain-containing protein</fullName>
    </recommendedName>
</protein>
<dbReference type="AlphaFoldDB" id="A3ZZQ3"/>
<dbReference type="Pfam" id="PF09346">
    <property type="entry name" value="SMI1_KNR4"/>
    <property type="match status" value="1"/>
</dbReference>
<proteinExistence type="predicted"/>
<dbReference type="STRING" id="314230.DSM3645_16035"/>